<dbReference type="GO" id="GO:0045290">
    <property type="term" value="F:D-arabinose 1-dehydrogenase [NAD(P)+] activity"/>
    <property type="evidence" value="ECO:0007669"/>
    <property type="project" value="InterPro"/>
</dbReference>
<dbReference type="SUPFAM" id="SSF51430">
    <property type="entry name" value="NAD(P)-linked oxidoreductase"/>
    <property type="match status" value="1"/>
</dbReference>
<protein>
    <submittedName>
        <fullName evidence="2">Aldo/keto reductase</fullName>
    </submittedName>
</protein>
<reference evidence="2 3" key="1">
    <citation type="journal article" date="2019" name="Nat. Ecol. Evol.">
        <title>Megaphylogeny resolves global patterns of mushroom evolution.</title>
        <authorList>
            <person name="Varga T."/>
            <person name="Krizsan K."/>
            <person name="Foldi C."/>
            <person name="Dima B."/>
            <person name="Sanchez-Garcia M."/>
            <person name="Sanchez-Ramirez S."/>
            <person name="Szollosi G.J."/>
            <person name="Szarkandi J.G."/>
            <person name="Papp V."/>
            <person name="Albert L."/>
            <person name="Andreopoulos W."/>
            <person name="Angelini C."/>
            <person name="Antonin V."/>
            <person name="Barry K.W."/>
            <person name="Bougher N.L."/>
            <person name="Buchanan P."/>
            <person name="Buyck B."/>
            <person name="Bense V."/>
            <person name="Catcheside P."/>
            <person name="Chovatia M."/>
            <person name="Cooper J."/>
            <person name="Damon W."/>
            <person name="Desjardin D."/>
            <person name="Finy P."/>
            <person name="Geml J."/>
            <person name="Haridas S."/>
            <person name="Hughes K."/>
            <person name="Justo A."/>
            <person name="Karasinski D."/>
            <person name="Kautmanova I."/>
            <person name="Kiss B."/>
            <person name="Kocsube S."/>
            <person name="Kotiranta H."/>
            <person name="LaButti K.M."/>
            <person name="Lechner B.E."/>
            <person name="Liimatainen K."/>
            <person name="Lipzen A."/>
            <person name="Lukacs Z."/>
            <person name="Mihaltcheva S."/>
            <person name="Morgado L.N."/>
            <person name="Niskanen T."/>
            <person name="Noordeloos M.E."/>
            <person name="Ohm R.A."/>
            <person name="Ortiz-Santana B."/>
            <person name="Ovrebo C."/>
            <person name="Racz N."/>
            <person name="Riley R."/>
            <person name="Savchenko A."/>
            <person name="Shiryaev A."/>
            <person name="Soop K."/>
            <person name="Spirin V."/>
            <person name="Szebenyi C."/>
            <person name="Tomsovsky M."/>
            <person name="Tulloss R.E."/>
            <person name="Uehling J."/>
            <person name="Grigoriev I.V."/>
            <person name="Vagvolgyi C."/>
            <person name="Papp T."/>
            <person name="Martin F.M."/>
            <person name="Miettinen O."/>
            <person name="Hibbett D.S."/>
            <person name="Nagy L.G."/>
        </authorList>
    </citation>
    <scope>NUCLEOTIDE SEQUENCE [LARGE SCALE GENOMIC DNA]</scope>
    <source>
        <strain evidence="2 3">CBS 166.37</strain>
    </source>
</reference>
<proteinExistence type="predicted"/>
<accession>A0A5C3MDN0</accession>
<dbReference type="EMBL" id="ML213591">
    <property type="protein sequence ID" value="TFK43310.1"/>
    <property type="molecule type" value="Genomic_DNA"/>
</dbReference>
<keyword evidence="3" id="KW-1185">Reference proteome</keyword>
<dbReference type="PANTHER" id="PTHR42686:SF1">
    <property type="entry name" value="GH17980P-RELATED"/>
    <property type="match status" value="1"/>
</dbReference>
<feature type="domain" description="NADP-dependent oxidoreductase" evidence="1">
    <location>
        <begin position="6"/>
        <end position="316"/>
    </location>
</feature>
<organism evidence="2 3">
    <name type="scientific">Crucibulum laeve</name>
    <dbReference type="NCBI Taxonomy" id="68775"/>
    <lineage>
        <taxon>Eukaryota</taxon>
        <taxon>Fungi</taxon>
        <taxon>Dikarya</taxon>
        <taxon>Basidiomycota</taxon>
        <taxon>Agaricomycotina</taxon>
        <taxon>Agaricomycetes</taxon>
        <taxon>Agaricomycetidae</taxon>
        <taxon>Agaricales</taxon>
        <taxon>Agaricineae</taxon>
        <taxon>Nidulariaceae</taxon>
        <taxon>Crucibulum</taxon>
    </lineage>
</organism>
<dbReference type="InterPro" id="IPR044480">
    <property type="entry name" value="Ara2-like"/>
</dbReference>
<dbReference type="PANTHER" id="PTHR42686">
    <property type="entry name" value="GH17980P-RELATED"/>
    <property type="match status" value="1"/>
</dbReference>
<dbReference type="Pfam" id="PF00248">
    <property type="entry name" value="Aldo_ket_red"/>
    <property type="match status" value="1"/>
</dbReference>
<dbReference type="InterPro" id="IPR036812">
    <property type="entry name" value="NAD(P)_OxRdtase_dom_sf"/>
</dbReference>
<evidence type="ECO:0000313" key="2">
    <source>
        <dbReference type="EMBL" id="TFK43310.1"/>
    </source>
</evidence>
<dbReference type="GO" id="GO:0070485">
    <property type="term" value="P:dehydro-D-arabinono-1,4-lactone biosynthetic process"/>
    <property type="evidence" value="ECO:0007669"/>
    <property type="project" value="TreeGrafter"/>
</dbReference>
<dbReference type="AlphaFoldDB" id="A0A5C3MDN0"/>
<dbReference type="STRING" id="68775.A0A5C3MDN0"/>
<dbReference type="Gene3D" id="3.20.20.100">
    <property type="entry name" value="NADP-dependent oxidoreductase domain"/>
    <property type="match status" value="1"/>
</dbReference>
<dbReference type="Proteomes" id="UP000308652">
    <property type="component" value="Unassembled WGS sequence"/>
</dbReference>
<dbReference type="OrthoDB" id="5286008at2759"/>
<sequence length="352" mass="38938">MKLPTLVYGAGTFSNQYNVDDHLASTLPVRTVRLALRYGICAFDTSAYYGPSEIVLGNALDALKDEFPRESYQLMTKCGRYGVATFDYSPATIRASVQRSLERLKTNYLDTVYLHDVEFVGTPVAPKTTRNQTTALGEDAAAYGLAEGDEATIHGEGDQKILDAFAELRKMKDEGLIKNIGITGYPLPTLLRLAILILHKAPFKPIDVMLSYSHLCLQNATFTQFAPHLYERAKVRQLLAASPLSMGLLTPSPPSWHPAPKNLLAAVVESTKIWSRGLPDLALGFSIRNTGITHGNTPLVVGFSTPQEVHNSVKVWREIQEKLNDGERRAAEEEAREVFQKAGYLDWSWASP</sequence>
<name>A0A5C3MDN0_9AGAR</name>
<evidence type="ECO:0000259" key="1">
    <source>
        <dbReference type="Pfam" id="PF00248"/>
    </source>
</evidence>
<dbReference type="InterPro" id="IPR023210">
    <property type="entry name" value="NADP_OxRdtase_dom"/>
</dbReference>
<gene>
    <name evidence="2" type="ORF">BDQ12DRAFT_674758</name>
</gene>
<dbReference type="CDD" id="cd19164">
    <property type="entry name" value="AKR_ARA2"/>
    <property type="match status" value="1"/>
</dbReference>
<evidence type="ECO:0000313" key="3">
    <source>
        <dbReference type="Proteomes" id="UP000308652"/>
    </source>
</evidence>
<dbReference type="GO" id="GO:0005829">
    <property type="term" value="C:cytosol"/>
    <property type="evidence" value="ECO:0007669"/>
    <property type="project" value="TreeGrafter"/>
</dbReference>
<dbReference type="InterPro" id="IPR020471">
    <property type="entry name" value="AKR"/>
</dbReference>